<name>A0A6C0HMW9_9ZZZZ</name>
<keyword evidence="1" id="KW-0472">Membrane</keyword>
<feature type="transmembrane region" description="Helical" evidence="1">
    <location>
        <begin position="6"/>
        <end position="22"/>
    </location>
</feature>
<accession>A0A6C0HMW9</accession>
<evidence type="ECO:0000313" key="2">
    <source>
        <dbReference type="EMBL" id="QHT81839.1"/>
    </source>
</evidence>
<keyword evidence="1" id="KW-1133">Transmembrane helix</keyword>
<organism evidence="2">
    <name type="scientific">viral metagenome</name>
    <dbReference type="NCBI Taxonomy" id="1070528"/>
    <lineage>
        <taxon>unclassified sequences</taxon>
        <taxon>metagenomes</taxon>
        <taxon>organismal metagenomes</taxon>
    </lineage>
</organism>
<evidence type="ECO:0000256" key="1">
    <source>
        <dbReference type="SAM" id="Phobius"/>
    </source>
</evidence>
<keyword evidence="1" id="KW-0812">Transmembrane</keyword>
<protein>
    <submittedName>
        <fullName evidence="2">Uncharacterized protein</fullName>
    </submittedName>
</protein>
<reference evidence="2" key="1">
    <citation type="journal article" date="2020" name="Nature">
        <title>Giant virus diversity and host interactions through global metagenomics.</title>
        <authorList>
            <person name="Schulz F."/>
            <person name="Roux S."/>
            <person name="Paez-Espino D."/>
            <person name="Jungbluth S."/>
            <person name="Walsh D.A."/>
            <person name="Denef V.J."/>
            <person name="McMahon K.D."/>
            <person name="Konstantinidis K.T."/>
            <person name="Eloe-Fadrosh E.A."/>
            <person name="Kyrpides N.C."/>
            <person name="Woyke T."/>
        </authorList>
    </citation>
    <scope>NUCLEOTIDE SEQUENCE</scope>
    <source>
        <strain evidence="2">GVMAG-M-3300023184-160</strain>
    </source>
</reference>
<proteinExistence type="predicted"/>
<dbReference type="EMBL" id="MN739993">
    <property type="protein sequence ID" value="QHT81839.1"/>
    <property type="molecule type" value="Genomic_DNA"/>
</dbReference>
<sequence length="67" mass="8016">MLESLTIALGVLFLFHVTLYYTNTDLMQWMRIDPVQYLFPQEKETESTELTDLKEQLEKKINEYKNA</sequence>
<dbReference type="AlphaFoldDB" id="A0A6C0HMW9"/>